<dbReference type="InterPro" id="IPR036390">
    <property type="entry name" value="WH_DNA-bd_sf"/>
</dbReference>
<dbReference type="Pfam" id="PF01638">
    <property type="entry name" value="HxlR"/>
    <property type="match status" value="1"/>
</dbReference>
<dbReference type="PANTHER" id="PTHR33204">
    <property type="entry name" value="TRANSCRIPTIONAL REGULATOR, MARR FAMILY"/>
    <property type="match status" value="1"/>
</dbReference>
<comment type="caution">
    <text evidence="6">The sequence shown here is derived from an EMBL/GenBank/DDBJ whole genome shotgun (WGS) entry which is preliminary data.</text>
</comment>
<evidence type="ECO:0000256" key="2">
    <source>
        <dbReference type="ARBA" id="ARBA00023125"/>
    </source>
</evidence>
<dbReference type="PANTHER" id="PTHR33204:SF39">
    <property type="entry name" value="TRANSCRIPTIONAL REGULATORY PROTEIN"/>
    <property type="match status" value="1"/>
</dbReference>
<keyword evidence="1" id="KW-0805">Transcription regulation</keyword>
<dbReference type="InterPro" id="IPR002577">
    <property type="entry name" value="HTH_HxlR"/>
</dbReference>
<accession>A0A7Y9T2C1</accession>
<evidence type="ECO:0000259" key="5">
    <source>
        <dbReference type="PROSITE" id="PS51118"/>
    </source>
</evidence>
<dbReference type="Gene3D" id="1.10.10.10">
    <property type="entry name" value="Winged helix-like DNA-binding domain superfamily/Winged helix DNA-binding domain"/>
    <property type="match status" value="1"/>
</dbReference>
<reference evidence="6 7" key="1">
    <citation type="submission" date="2020-07" db="EMBL/GenBank/DDBJ databases">
        <title>Genomic Encyclopedia of Type Strains, Phase IV (KMG-V): Genome sequencing to study the core and pangenomes of soil and plant-associated prokaryotes.</title>
        <authorList>
            <person name="Whitman W."/>
        </authorList>
    </citation>
    <scope>NUCLEOTIDE SEQUENCE [LARGE SCALE GENOMIC DNA]</scope>
    <source>
        <strain evidence="6 7">M8UP30</strain>
    </source>
</reference>
<feature type="compositionally biased region" description="Basic residues" evidence="4">
    <location>
        <begin position="1"/>
        <end position="13"/>
    </location>
</feature>
<keyword evidence="2 6" id="KW-0238">DNA-binding</keyword>
<dbReference type="InterPro" id="IPR036388">
    <property type="entry name" value="WH-like_DNA-bd_sf"/>
</dbReference>
<gene>
    <name evidence="6" type="ORF">HDF12_001376</name>
</gene>
<dbReference type="SUPFAM" id="SSF46785">
    <property type="entry name" value="Winged helix' DNA-binding domain"/>
    <property type="match status" value="1"/>
</dbReference>
<dbReference type="AlphaFoldDB" id="A0A7Y9T2C1"/>
<protein>
    <submittedName>
        <fullName evidence="6">DNA-binding HxlR family transcriptional regulator</fullName>
    </submittedName>
</protein>
<organism evidence="6 7">
    <name type="scientific">Tunturiibacter lichenicola</name>
    <dbReference type="NCBI Taxonomy" id="2051959"/>
    <lineage>
        <taxon>Bacteria</taxon>
        <taxon>Pseudomonadati</taxon>
        <taxon>Acidobacteriota</taxon>
        <taxon>Terriglobia</taxon>
        <taxon>Terriglobales</taxon>
        <taxon>Acidobacteriaceae</taxon>
        <taxon>Tunturiibacter</taxon>
    </lineage>
</organism>
<dbReference type="PROSITE" id="PS51118">
    <property type="entry name" value="HTH_HXLR"/>
    <property type="match status" value="1"/>
</dbReference>
<feature type="domain" description="HTH hxlR-type" evidence="5">
    <location>
        <begin position="29"/>
        <end position="133"/>
    </location>
</feature>
<dbReference type="EMBL" id="JACCCV010000001">
    <property type="protein sequence ID" value="NYF51011.1"/>
    <property type="molecule type" value="Genomic_DNA"/>
</dbReference>
<sequence length="150" mass="16880">MGKTKVAAKKPVRNKTTTKERSKYPAEADPKVEALVREIIARVADKWTMLVLEVLEEHGVVRFTRLGELVGGVSQKMLTKTVRQMERDGLVTRKVHPVIPPRVEYELTALGSSLGEAFCGVWIWAEKHGSEIERARVAFEKNAVKRQDSV</sequence>
<evidence type="ECO:0000256" key="4">
    <source>
        <dbReference type="SAM" id="MobiDB-lite"/>
    </source>
</evidence>
<dbReference type="Proteomes" id="UP000534186">
    <property type="component" value="Unassembled WGS sequence"/>
</dbReference>
<keyword evidence="3" id="KW-0804">Transcription</keyword>
<evidence type="ECO:0000313" key="6">
    <source>
        <dbReference type="EMBL" id="NYF51011.1"/>
    </source>
</evidence>
<dbReference type="GO" id="GO:0003677">
    <property type="term" value="F:DNA binding"/>
    <property type="evidence" value="ECO:0007669"/>
    <property type="project" value="UniProtKB-KW"/>
</dbReference>
<proteinExistence type="predicted"/>
<name>A0A7Y9T2C1_9BACT</name>
<evidence type="ECO:0000313" key="7">
    <source>
        <dbReference type="Proteomes" id="UP000534186"/>
    </source>
</evidence>
<evidence type="ECO:0000256" key="1">
    <source>
        <dbReference type="ARBA" id="ARBA00023015"/>
    </source>
</evidence>
<feature type="region of interest" description="Disordered" evidence="4">
    <location>
        <begin position="1"/>
        <end position="25"/>
    </location>
</feature>
<evidence type="ECO:0000256" key="3">
    <source>
        <dbReference type="ARBA" id="ARBA00023163"/>
    </source>
</evidence>